<accession>A0A1I3CZU7</accession>
<dbReference type="InterPro" id="IPR006675">
    <property type="entry name" value="HDIG_dom"/>
</dbReference>
<organism evidence="2 3">
    <name type="scientific">Selenomonas ruminantium</name>
    <dbReference type="NCBI Taxonomy" id="971"/>
    <lineage>
        <taxon>Bacteria</taxon>
        <taxon>Bacillati</taxon>
        <taxon>Bacillota</taxon>
        <taxon>Negativicutes</taxon>
        <taxon>Selenomonadales</taxon>
        <taxon>Selenomonadaceae</taxon>
        <taxon>Selenomonas</taxon>
    </lineage>
</organism>
<evidence type="ECO:0000313" key="3">
    <source>
        <dbReference type="Proteomes" id="UP000183639"/>
    </source>
</evidence>
<dbReference type="AlphaFoldDB" id="A0A1I3CZU7"/>
<evidence type="ECO:0000313" key="2">
    <source>
        <dbReference type="EMBL" id="SFH79983.1"/>
    </source>
</evidence>
<name>A0A1I3CZU7_SELRU</name>
<dbReference type="RefSeq" id="WP_075442464.1">
    <property type="nucleotide sequence ID" value="NZ_FOQK01000005.1"/>
</dbReference>
<protein>
    <submittedName>
        <fullName evidence="2">HDIG domain-containing protein</fullName>
    </submittedName>
</protein>
<feature type="domain" description="HD" evidence="1">
    <location>
        <begin position="45"/>
        <end position="84"/>
    </location>
</feature>
<dbReference type="InterPro" id="IPR003607">
    <property type="entry name" value="HD/PDEase_dom"/>
</dbReference>
<proteinExistence type="predicted"/>
<dbReference type="SUPFAM" id="SSF109604">
    <property type="entry name" value="HD-domain/PDEase-like"/>
    <property type="match status" value="1"/>
</dbReference>
<dbReference type="EMBL" id="FOQK01000005">
    <property type="protein sequence ID" value="SFH79983.1"/>
    <property type="molecule type" value="Genomic_DNA"/>
</dbReference>
<gene>
    <name evidence="2" type="ORF">SAMN04487861_10512</name>
</gene>
<dbReference type="OrthoDB" id="68032at2"/>
<dbReference type="NCBIfam" id="TIGR00277">
    <property type="entry name" value="HDIG"/>
    <property type="match status" value="1"/>
</dbReference>
<dbReference type="InterPro" id="IPR006674">
    <property type="entry name" value="HD_domain"/>
</dbReference>
<evidence type="ECO:0000259" key="1">
    <source>
        <dbReference type="Pfam" id="PF01966"/>
    </source>
</evidence>
<dbReference type="Gene3D" id="1.10.3210.10">
    <property type="entry name" value="Hypothetical protein af1432"/>
    <property type="match status" value="1"/>
</dbReference>
<sequence length="175" mass="19340">MRQRIRQFCRAMTAAITPADRAWVDKSIPAAAQPLFYAMHPADQYHALHVARTALALADMSDLTVDRSMLLRCALLHDVGRVRGDLDVWGKVFTVLMDRFLPRLAEKLACPGGQGLWSKPGHAIYVYYHHAEIGAAKLRAIGLTGEAALIARHHQPPAAGDAPELCLLREADERN</sequence>
<dbReference type="CDD" id="cd00077">
    <property type="entry name" value="HDc"/>
    <property type="match status" value="1"/>
</dbReference>
<dbReference type="Proteomes" id="UP000183639">
    <property type="component" value="Unassembled WGS sequence"/>
</dbReference>
<dbReference type="Pfam" id="PF01966">
    <property type="entry name" value="HD"/>
    <property type="match status" value="1"/>
</dbReference>
<reference evidence="2 3" key="1">
    <citation type="submission" date="2016-10" db="EMBL/GenBank/DDBJ databases">
        <authorList>
            <person name="de Groot N.N."/>
        </authorList>
    </citation>
    <scope>NUCLEOTIDE SEQUENCE [LARGE SCALE GENOMIC DNA]</scope>
    <source>
        <strain evidence="2 3">Z108</strain>
    </source>
</reference>